<evidence type="ECO:0000313" key="4">
    <source>
        <dbReference type="EMBL" id="VFR25244.1"/>
    </source>
</evidence>
<dbReference type="PIRSF" id="PIRSF001227">
    <property type="entry name" value="Pen_acylase"/>
    <property type="match status" value="1"/>
</dbReference>
<dbReference type="Gene3D" id="3.60.20.10">
    <property type="entry name" value="Glutamine Phosphoribosylpyrophosphate, subunit 1, domain 1"/>
    <property type="match status" value="1"/>
</dbReference>
<dbReference type="Gene3D" id="2.30.120.10">
    <property type="match status" value="1"/>
</dbReference>
<dbReference type="Gene3D" id="1.10.1400.10">
    <property type="match status" value="1"/>
</dbReference>
<dbReference type="InterPro" id="IPR023343">
    <property type="entry name" value="Penicillin_amidase_dom1"/>
</dbReference>
<accession>A0A484PGV8</accession>
<dbReference type="InterPro" id="IPR043147">
    <property type="entry name" value="Penicillin_amidase_A-knob"/>
</dbReference>
<keyword evidence="2 4" id="KW-0378">Hydrolase</keyword>
<dbReference type="InterPro" id="IPR014395">
    <property type="entry name" value="Pen/GL7ACA/AHL_acylase"/>
</dbReference>
<dbReference type="EMBL" id="CAADIB010000005">
    <property type="protein sequence ID" value="VFR25244.1"/>
    <property type="molecule type" value="Genomic_DNA"/>
</dbReference>
<dbReference type="GO" id="GO:0017000">
    <property type="term" value="P:antibiotic biosynthetic process"/>
    <property type="evidence" value="ECO:0007669"/>
    <property type="project" value="InterPro"/>
</dbReference>
<dbReference type="CDD" id="cd03747">
    <property type="entry name" value="Ntn_PGA_like"/>
    <property type="match status" value="1"/>
</dbReference>
<dbReference type="EC" id="3.5.1.11" evidence="4"/>
<comment type="similarity">
    <text evidence="1">Belongs to the peptidase S45 family.</text>
</comment>
<organism evidence="4">
    <name type="scientific">plant metagenome</name>
    <dbReference type="NCBI Taxonomy" id="1297885"/>
    <lineage>
        <taxon>unclassified sequences</taxon>
        <taxon>metagenomes</taxon>
        <taxon>organismal metagenomes</taxon>
    </lineage>
</organism>
<dbReference type="AlphaFoldDB" id="A0A484PGV8"/>
<dbReference type="Gene3D" id="1.10.439.10">
    <property type="entry name" value="Penicillin Amidohydrolase, domain 1"/>
    <property type="match status" value="1"/>
</dbReference>
<gene>
    <name evidence="4" type="ORF">ANDO2_3946</name>
</gene>
<dbReference type="PANTHER" id="PTHR34218:SF4">
    <property type="entry name" value="ACYL-HOMOSERINE LACTONE ACYLASE QUIP"/>
    <property type="match status" value="1"/>
</dbReference>
<protein>
    <submittedName>
        <fullName evidence="4">Family S45 unassigned peptidase</fullName>
        <ecNumber evidence="4">3.5.1.11</ecNumber>
    </submittedName>
</protein>
<name>A0A484PGV8_9ZZZZ</name>
<dbReference type="InterPro" id="IPR029055">
    <property type="entry name" value="Ntn_hydrolases_N"/>
</dbReference>
<reference evidence="4" key="1">
    <citation type="submission" date="2019-03" db="EMBL/GenBank/DDBJ databases">
        <authorList>
            <person name="Danneels B."/>
        </authorList>
    </citation>
    <scope>NUCLEOTIDE SEQUENCE</scope>
</reference>
<dbReference type="PANTHER" id="PTHR34218">
    <property type="entry name" value="PEPTIDASE S45 PENICILLIN AMIDASE"/>
    <property type="match status" value="1"/>
</dbReference>
<dbReference type="InterPro" id="IPR043146">
    <property type="entry name" value="Penicillin_amidase_N_B-knob"/>
</dbReference>
<dbReference type="SUPFAM" id="SSF56235">
    <property type="entry name" value="N-terminal nucleophile aminohydrolases (Ntn hydrolases)"/>
    <property type="match status" value="1"/>
</dbReference>
<evidence type="ECO:0000256" key="2">
    <source>
        <dbReference type="ARBA" id="ARBA00022801"/>
    </source>
</evidence>
<keyword evidence="3" id="KW-0865">Zymogen</keyword>
<evidence type="ECO:0000256" key="3">
    <source>
        <dbReference type="ARBA" id="ARBA00023145"/>
    </source>
</evidence>
<dbReference type="InterPro" id="IPR002692">
    <property type="entry name" value="S45"/>
</dbReference>
<evidence type="ECO:0000256" key="1">
    <source>
        <dbReference type="ARBA" id="ARBA00006586"/>
    </source>
</evidence>
<dbReference type="GO" id="GO:0008953">
    <property type="term" value="F:penicillin amidase activity"/>
    <property type="evidence" value="ECO:0007669"/>
    <property type="project" value="UniProtKB-EC"/>
</dbReference>
<dbReference type="Pfam" id="PF01804">
    <property type="entry name" value="Penicil_amidase"/>
    <property type="match status" value="1"/>
</dbReference>
<proteinExistence type="inferred from homology"/>
<sequence length="802" mass="86951">MPLRRRPRSRALRVAGRALCALLALLVILVAAAWLALRGSLPGIDGEASAPGLSASAIIERDAQGAATIRAGNRRDLAYATGYAHAQDRYFQMDLQRRTAAGELAGLIGEVALPLDLRNRLNRFRARAQRSLAALPKDDRDILQAYADGANAGLASLRVRPFEYLLLREAPQPWRPEDSLLAIDAMTINLQVSELRRVLTRGALRDLVPDDLLTALTLPGSHWDATLDGVPAPTALPAVPATRPDWIDTLARQDGIRNAAIDTPPVIGSNAWAVDGRHGRDGKAIVANDMHLGLRLPNVWYRLTLNVPDGTGSARRVSGVSLPGAPVIVAGSNGKVAWGFTNSYGHFIDLVALEVDPGNPRRYRDGKGEWREAVEHGEAVAVRGGETVQLPVRDTEWGPMIAAGGKHYAIRWAAHLDSARDLSLRRMESATDVPSALAVARASGIPAQNILVADDAGRIGWTLAGLLPAATFDPEGFPVTAAQAGAPLARLPAGDYPSLLDPALGRLWSGNSTQLSDAAMQSRIGDGGANVGVRSLQIRDALLAREQHDEASLKAIQLDDRASWVDRWRDLALSVLDDEALRDHPQRRVFRDALRDWQGHADADSAGYLMARTFHLALYDSWFGALDDRLEDIEPGLSVRLASSRILPLMEAVARAEAWRPARYPDWRSFMLDRVDASIAELTRNGEDLAALKWGQHNLLNVTHPFARLVPRPMAGWLSAPHVPMPGDLDTPRVQMPGIGASERFVVSPGEEEKGFLTMPGGASGHPLSPFFLAGHDAWEKGRTQPFLPGPPLHRLILQPSK</sequence>